<evidence type="ECO:0000256" key="1">
    <source>
        <dbReference type="ARBA" id="ARBA00001957"/>
    </source>
</evidence>
<feature type="domain" description="Carrier" evidence="5">
    <location>
        <begin position="2055"/>
        <end position="2130"/>
    </location>
</feature>
<dbReference type="FunFam" id="1.10.1200.10:FF:000005">
    <property type="entry name" value="Nonribosomal peptide synthetase 1"/>
    <property type="match status" value="1"/>
</dbReference>
<dbReference type="GO" id="GO:0003824">
    <property type="term" value="F:catalytic activity"/>
    <property type="evidence" value="ECO:0007669"/>
    <property type="project" value="InterPro"/>
</dbReference>
<dbReference type="InterPro" id="IPR006162">
    <property type="entry name" value="Ppantetheine_attach_site"/>
</dbReference>
<dbReference type="EMBL" id="LT607733">
    <property type="protein sequence ID" value="SCG18823.1"/>
    <property type="molecule type" value="Genomic_DNA"/>
</dbReference>
<dbReference type="FunFam" id="2.30.38.10:FF:000001">
    <property type="entry name" value="Non-ribosomal peptide synthetase PvdI"/>
    <property type="match status" value="1"/>
</dbReference>
<dbReference type="GO" id="GO:0031177">
    <property type="term" value="F:phosphopantetheine binding"/>
    <property type="evidence" value="ECO:0007669"/>
    <property type="project" value="InterPro"/>
</dbReference>
<evidence type="ECO:0000256" key="4">
    <source>
        <dbReference type="SAM" id="MobiDB-lite"/>
    </source>
</evidence>
<dbReference type="Pfam" id="PF13193">
    <property type="entry name" value="AMP-binding_C"/>
    <property type="match status" value="2"/>
</dbReference>
<dbReference type="NCBIfam" id="TIGR01733">
    <property type="entry name" value="AA-adenyl-dom"/>
    <property type="match status" value="2"/>
</dbReference>
<organism evidence="6 7">
    <name type="scientific">Micromonospora echinofusca</name>
    <dbReference type="NCBI Taxonomy" id="47858"/>
    <lineage>
        <taxon>Bacteria</taxon>
        <taxon>Bacillati</taxon>
        <taxon>Actinomycetota</taxon>
        <taxon>Actinomycetes</taxon>
        <taxon>Micromonosporales</taxon>
        <taxon>Micromonosporaceae</taxon>
        <taxon>Micromonospora</taxon>
    </lineage>
</organism>
<dbReference type="SMART" id="SM00823">
    <property type="entry name" value="PKS_PP"/>
    <property type="match status" value="2"/>
</dbReference>
<keyword evidence="7" id="KW-1185">Reference proteome</keyword>
<gene>
    <name evidence="6" type="ORF">GA0070610_5176</name>
</gene>
<dbReference type="InterPro" id="IPR036736">
    <property type="entry name" value="ACP-like_sf"/>
</dbReference>
<dbReference type="InterPro" id="IPR023213">
    <property type="entry name" value="CAT-like_dom_sf"/>
</dbReference>
<dbReference type="FunFam" id="3.30.300.30:FF:000015">
    <property type="entry name" value="Nonribosomal peptide synthase SidD"/>
    <property type="match status" value="1"/>
</dbReference>
<feature type="domain" description="Carrier" evidence="5">
    <location>
        <begin position="1009"/>
        <end position="1083"/>
    </location>
</feature>
<keyword evidence="2" id="KW-0596">Phosphopantetheine</keyword>
<dbReference type="InterPro" id="IPR009081">
    <property type="entry name" value="PP-bd_ACP"/>
</dbReference>
<dbReference type="GO" id="GO:0005737">
    <property type="term" value="C:cytoplasm"/>
    <property type="evidence" value="ECO:0007669"/>
    <property type="project" value="TreeGrafter"/>
</dbReference>
<dbReference type="Pfam" id="PF00668">
    <property type="entry name" value="Condensation"/>
    <property type="match status" value="2"/>
</dbReference>
<dbReference type="InterPro" id="IPR001031">
    <property type="entry name" value="Thioesterase"/>
</dbReference>
<dbReference type="GO" id="GO:0044550">
    <property type="term" value="P:secondary metabolite biosynthetic process"/>
    <property type="evidence" value="ECO:0007669"/>
    <property type="project" value="TreeGrafter"/>
</dbReference>
<accession>A0A1C5GG77</accession>
<dbReference type="NCBIfam" id="NF003417">
    <property type="entry name" value="PRK04813.1"/>
    <property type="match status" value="2"/>
</dbReference>
<evidence type="ECO:0000256" key="3">
    <source>
        <dbReference type="ARBA" id="ARBA00022553"/>
    </source>
</evidence>
<dbReference type="FunFam" id="3.40.50.980:FF:000001">
    <property type="entry name" value="Non-ribosomal peptide synthetase"/>
    <property type="match status" value="1"/>
</dbReference>
<dbReference type="InterPro" id="IPR045851">
    <property type="entry name" value="AMP-bd_C_sf"/>
</dbReference>
<dbReference type="FunFam" id="3.40.50.980:FF:000002">
    <property type="entry name" value="Enterobactin synthetase component F"/>
    <property type="match status" value="1"/>
</dbReference>
<dbReference type="Pfam" id="PF00550">
    <property type="entry name" value="PP-binding"/>
    <property type="match status" value="2"/>
</dbReference>
<feature type="compositionally biased region" description="Basic and acidic residues" evidence="4">
    <location>
        <begin position="2162"/>
        <end position="2171"/>
    </location>
</feature>
<dbReference type="Gene3D" id="3.30.559.30">
    <property type="entry name" value="Nonribosomal peptide synthetase, condensation domain"/>
    <property type="match status" value="2"/>
</dbReference>
<evidence type="ECO:0000259" key="5">
    <source>
        <dbReference type="PROSITE" id="PS50075"/>
    </source>
</evidence>
<comment type="cofactor">
    <cofactor evidence="1">
        <name>pantetheine 4'-phosphate</name>
        <dbReference type="ChEBI" id="CHEBI:47942"/>
    </cofactor>
</comment>
<name>A0A1C5GG77_MICEH</name>
<dbReference type="InterPro" id="IPR001242">
    <property type="entry name" value="Condensation_dom"/>
</dbReference>
<dbReference type="GO" id="GO:0008610">
    <property type="term" value="P:lipid biosynthetic process"/>
    <property type="evidence" value="ECO:0007669"/>
    <property type="project" value="UniProtKB-ARBA"/>
</dbReference>
<dbReference type="InterPro" id="IPR000873">
    <property type="entry name" value="AMP-dep_synth/lig_dom"/>
</dbReference>
<dbReference type="Gene3D" id="1.10.1200.10">
    <property type="entry name" value="ACP-like"/>
    <property type="match status" value="2"/>
</dbReference>
<dbReference type="Gene3D" id="2.30.38.10">
    <property type="entry name" value="Luciferase, Domain 3"/>
    <property type="match status" value="2"/>
</dbReference>
<dbReference type="InterPro" id="IPR010071">
    <property type="entry name" value="AA_adenyl_dom"/>
</dbReference>
<protein>
    <submittedName>
        <fullName evidence="6">Amino acid adenylation domain-containing protein</fullName>
    </submittedName>
</protein>
<reference evidence="6 7" key="1">
    <citation type="submission" date="2016-06" db="EMBL/GenBank/DDBJ databases">
        <authorList>
            <person name="Kjaerup R.B."/>
            <person name="Dalgaard T.S."/>
            <person name="Juul-Madsen H.R."/>
        </authorList>
    </citation>
    <scope>NUCLEOTIDE SEQUENCE [LARGE SCALE GENOMIC DNA]</scope>
    <source>
        <strain evidence="6 7">DSM 43913</strain>
    </source>
</reference>
<dbReference type="PROSITE" id="PS50075">
    <property type="entry name" value="CARRIER"/>
    <property type="match status" value="2"/>
</dbReference>
<feature type="region of interest" description="Disordered" evidence="4">
    <location>
        <begin position="2130"/>
        <end position="2171"/>
    </location>
</feature>
<dbReference type="GO" id="GO:0043041">
    <property type="term" value="P:amino acid activation for nonribosomal peptide biosynthetic process"/>
    <property type="evidence" value="ECO:0007669"/>
    <property type="project" value="TreeGrafter"/>
</dbReference>
<dbReference type="SUPFAM" id="SSF56801">
    <property type="entry name" value="Acetyl-CoA synthetase-like"/>
    <property type="match status" value="2"/>
</dbReference>
<dbReference type="Pfam" id="PF00975">
    <property type="entry name" value="Thioesterase"/>
    <property type="match status" value="1"/>
</dbReference>
<feature type="compositionally biased region" description="Pro residues" evidence="4">
    <location>
        <begin position="2149"/>
        <end position="2161"/>
    </location>
</feature>
<sequence>MSDTAGPRPAADSGAELRRRLVAQRLAGRVRRRDEGPAADVTDTGPAPLSSAQRRMWFLDQLAPGGVDYLVPLVLRLRGVLDVEALRGALTSLAARHDILRTRYELHDGEPVQVIDPPAPVDLPVVTTDEAGLAALLADQAGRGFDLAAGPVWRAVLVRLGDDEQVLVAHLHHIACDGWSVQLLCADLAGLYHAARTGAPQPARPGQFAEHARWEQRHLGTAEAQAGLRWWQDALAGLTELDLPADRPRSAPRDPAGARVTFAVPAHVDRACAELAQRHRTTPYVVLLAGFAALLARLTRQDDVAVGMPVSGRTRTGVDAVVGPFLNTLVLRCDCSGAPSFDLLVDRVRDTLHAAVSHQDIPFDRVVDAVAPERDLSRNPLVSTMFLFEDENGGLPGRFDDLDVVDVATPPRGVKLDLSMGLRRTADGLFGAIDYATALFDERTVDELVTRYLVLLERAVTAPGTSVGALDVLDEAERHRLRAVLTGVRRDVPASPLHELVRDRARRDPAAVAVRDGRRRWSYGELDQLSDALAHTLRRHGVGRGDVVGVCLPRSAELVGALLAVLKAGGAYLPLDPEDPAARRAEVATDAQVRAVVAGTDHAAAFGDVPVVPPVTGAPEDGAADLHGQPTGLPELTAHDRAYVIYTSGSTGRPKGAVIDHGGIVNRLTWMQESYQLRPGDRVLQKTPFTFDVAVWEFFWPLITGATIVVAPPGVHRDPLELARLIRDEAVTHLHFVPSMLDAFLAVVAQAPPSLRQVFCSGEALRAVTARRFAAWSSAALHNLYGPTEASVDVTAQRVDERLLATLDTAGVPIGTPISNIRVHILDEQLRMVPVGWPGELYLAGIGLAHGYRNRPGTTAERFVPDPFSSVPGERMYRTGDLVRLRADGTIDFLDRIDAQVKLHGVRIELGEIEARLMEHPAVAEAAVSLHRPADMPAQLVAYVVARDGADATPDRLRAGLSGVLPAAMVPGRFVSLDALPRTSSGKIDRRALPAPEQEARTTSTAYVAPSTPEENLVARVWAEVLQVRQVGGADDFFALGGDSMRAIRLVGALREAGLAVSVQDLFQHRTVAAVAAVARQCLDDRPDDLVTEEFGQISAADRAKLPEDVLDAYPLSDVQAGMLYELMADAERRPYQNVTLYVVDDGAPLSAAALRAAVRQVVARHDVLRTSFDLTSYGEPLQLVHASARAEVVVQDLDGLDEAEQELLIREEAARHRLAPVVLDRAPLWRLFAYRTGATKWVLAWVECHVILDGWSHNSLLGELMDRYVAAREERTPPSMDRPARRWADFIAMERAVVADPESREYWTRMLDRYETLRLPQEWGAAESGAPHTVAQPLGTDADRLRELAAAVGVPVKSVYLAAFFKTMSALSGADGFLCGLVSNGRPEVSGGDEVLGMYLNTPPVLGLRPRGTWLDLIRAAAEAETGLLPHRRYPLPRLQSLAGTTQPLVEAVFNFLDYYLLRDTAVQTSQTEDDSPNEFPLAVTVLPGYVMFTAMPERVRPERLNWLAQAYHRVLTDMLADVGGSATGPLLSGAELARRLSGPVSAPVSPAETTLHGGVLRQAAMTPDAVAVRDDTGTLTYRELVVAATALARRLAAAGAGPDRPVAVCMRRSAHLVTVLLGILQSGAAFVPLDPDDPAARLRQRLVGADVALVVADEELHEVLTGVVPVLGPHAGGPERAPVEATGGHPAFVLFTSGSTGGPKGVAVPHLGAANYVHWLQRALPLRGGDRVVQKTPYTFDVSVGEIFRPLVAGATLVMAPDRLHLDPLGLAAFIERHQVSHATFVPSMMDAFLDAVPGIPGCLREVMLLGEKFTLSTARRLAERTDARVYNLYGPTEGSIACTWYELAPQPHPGATSVPIGRPIDNVTNLVLDVDLNPVPVGVPGELYLGGHCVAQSYVGRPAETASRFVPDPFGGPGGRLYRTGDLVRWLDGDVIEYLGRLDQQVKISGVRIEPGEIERVLSAHPAVRAAAVTVVSDDDAPRLAAYLLTRPDLEWDVDAVRAHARAQLPALLVPAHFVVLPEFPMTVSGKIDRRALPRPEDDGSTAADHVPARDALERTIAEVWQRELGCGEVSVERDYLELGGDSLGAMRIAIRLGRQLDMVISPTDILVRRTVAALAELIAGRQGAAPEAARTGPGGAGQQPGPRPAAPSPSPVPEPDRPAPDPRAKVLSVVGTADSSQIRVRRNGSRSVLHCVHPGGGSAHWYDNLARHLPESLDVVAYQHPGLFDPGEASRSTADLARRYLDELRADQPQGPYHIFSWCGGGPIAWEMARGLRATDESVTLILQDPVLQLPDVPGDGGENLRLLARCDRAYQELAQDPAPGRAVELRAEIAELLPRIVVEGFHDALRDPDFDHVWPLAVRSWRQQMEARLSYLYQPYEGKLHLLTCDDLVNGTHESLAGLEPEGYVGRWRRLVPAGVEVHRISGGNITSMLPPHIEGLGKVVAGIVGNPEEFGMGHPEEVRAT</sequence>
<dbReference type="Gene3D" id="3.30.559.10">
    <property type="entry name" value="Chloramphenicol acetyltransferase-like domain"/>
    <property type="match status" value="2"/>
</dbReference>
<dbReference type="SUPFAM" id="SSF47336">
    <property type="entry name" value="ACP-like"/>
    <property type="match status" value="2"/>
</dbReference>
<dbReference type="InterPro" id="IPR020845">
    <property type="entry name" value="AMP-binding_CS"/>
</dbReference>
<dbReference type="Gene3D" id="3.40.50.1820">
    <property type="entry name" value="alpha/beta hydrolase"/>
    <property type="match status" value="1"/>
</dbReference>
<keyword evidence="3" id="KW-0597">Phosphoprotein</keyword>
<dbReference type="SUPFAM" id="SSF53474">
    <property type="entry name" value="alpha/beta-Hydrolases"/>
    <property type="match status" value="1"/>
</dbReference>
<dbReference type="PANTHER" id="PTHR45527:SF1">
    <property type="entry name" value="FATTY ACID SYNTHASE"/>
    <property type="match status" value="1"/>
</dbReference>
<evidence type="ECO:0000313" key="6">
    <source>
        <dbReference type="EMBL" id="SCG18823.1"/>
    </source>
</evidence>
<dbReference type="PROSITE" id="PS00455">
    <property type="entry name" value="AMP_BINDING"/>
    <property type="match status" value="2"/>
</dbReference>
<dbReference type="Gene3D" id="3.40.50.980">
    <property type="match status" value="4"/>
</dbReference>
<dbReference type="InterPro" id="IPR029058">
    <property type="entry name" value="AB_hydrolase_fold"/>
</dbReference>
<proteinExistence type="predicted"/>
<dbReference type="PROSITE" id="PS00012">
    <property type="entry name" value="PHOSPHOPANTETHEINE"/>
    <property type="match status" value="1"/>
</dbReference>
<dbReference type="PANTHER" id="PTHR45527">
    <property type="entry name" value="NONRIBOSOMAL PEPTIDE SYNTHETASE"/>
    <property type="match status" value="1"/>
</dbReference>
<evidence type="ECO:0000313" key="7">
    <source>
        <dbReference type="Proteomes" id="UP000198251"/>
    </source>
</evidence>
<dbReference type="FunFam" id="3.40.50.12780:FF:000012">
    <property type="entry name" value="Non-ribosomal peptide synthetase"/>
    <property type="match status" value="2"/>
</dbReference>
<dbReference type="CDD" id="cd05930">
    <property type="entry name" value="A_NRPS"/>
    <property type="match status" value="2"/>
</dbReference>
<feature type="region of interest" description="Disordered" evidence="4">
    <location>
        <begin position="26"/>
        <end position="47"/>
    </location>
</feature>
<dbReference type="Pfam" id="PF00501">
    <property type="entry name" value="AMP-binding"/>
    <property type="match status" value="2"/>
</dbReference>
<dbReference type="RefSeq" id="WP_089002378.1">
    <property type="nucleotide sequence ID" value="NZ_LT607733.1"/>
</dbReference>
<dbReference type="Proteomes" id="UP000198251">
    <property type="component" value="Chromosome I"/>
</dbReference>
<dbReference type="InterPro" id="IPR025110">
    <property type="entry name" value="AMP-bd_C"/>
</dbReference>
<evidence type="ECO:0000256" key="2">
    <source>
        <dbReference type="ARBA" id="ARBA00022450"/>
    </source>
</evidence>
<dbReference type="SUPFAM" id="SSF52777">
    <property type="entry name" value="CoA-dependent acyltransferases"/>
    <property type="match status" value="4"/>
</dbReference>
<dbReference type="GeneID" id="95804846"/>
<dbReference type="InterPro" id="IPR020806">
    <property type="entry name" value="PKS_PP-bd"/>
</dbReference>
<dbReference type="CDD" id="cd19531">
    <property type="entry name" value="LCL_NRPS-like"/>
    <property type="match status" value="1"/>
</dbReference>
<dbReference type="Gene3D" id="3.30.300.30">
    <property type="match status" value="2"/>
</dbReference>